<evidence type="ECO:0000256" key="1">
    <source>
        <dbReference type="SAM" id="MobiDB-lite"/>
    </source>
</evidence>
<protein>
    <submittedName>
        <fullName evidence="2">Uncharacterized protein</fullName>
    </submittedName>
</protein>
<dbReference type="Pfam" id="PF06273">
    <property type="entry name" value="eIF-4B"/>
    <property type="match status" value="1"/>
</dbReference>
<gene>
    <name evidence="2" type="ORF">RD792_008382</name>
</gene>
<feature type="compositionally biased region" description="Basic and acidic residues" evidence="1">
    <location>
        <begin position="263"/>
        <end position="288"/>
    </location>
</feature>
<feature type="compositionally biased region" description="Low complexity" evidence="1">
    <location>
        <begin position="292"/>
        <end position="307"/>
    </location>
</feature>
<feature type="compositionally biased region" description="Basic and acidic residues" evidence="1">
    <location>
        <begin position="15"/>
        <end position="28"/>
    </location>
</feature>
<keyword evidence="3" id="KW-1185">Reference proteome</keyword>
<dbReference type="Proteomes" id="UP001291926">
    <property type="component" value="Unassembled WGS sequence"/>
</dbReference>
<dbReference type="EMBL" id="JAYDYQ010002533">
    <property type="protein sequence ID" value="KAK4485736.1"/>
    <property type="molecule type" value="Genomic_DNA"/>
</dbReference>
<evidence type="ECO:0000313" key="3">
    <source>
        <dbReference type="Proteomes" id="UP001291926"/>
    </source>
</evidence>
<feature type="compositionally biased region" description="Low complexity" evidence="1">
    <location>
        <begin position="221"/>
        <end position="231"/>
    </location>
</feature>
<proteinExistence type="predicted"/>
<feature type="compositionally biased region" description="Basic and acidic residues" evidence="1">
    <location>
        <begin position="146"/>
        <end position="156"/>
    </location>
</feature>
<dbReference type="PANTHER" id="PTHR32091">
    <property type="entry name" value="EUKARYOTIC TRANSLATION INITIATION FACTOR 4B"/>
    <property type="match status" value="1"/>
</dbReference>
<feature type="compositionally biased region" description="Basic and acidic residues" evidence="1">
    <location>
        <begin position="95"/>
        <end position="105"/>
    </location>
</feature>
<dbReference type="PANTHER" id="PTHR32091:SF20">
    <property type="entry name" value="EUKARYOTIC TRANSLATION INITIATION FACTOR 4B1"/>
    <property type="match status" value="1"/>
</dbReference>
<feature type="compositionally biased region" description="Basic and acidic residues" evidence="1">
    <location>
        <begin position="435"/>
        <end position="468"/>
    </location>
</feature>
<organism evidence="2 3">
    <name type="scientific">Penstemon davidsonii</name>
    <dbReference type="NCBI Taxonomy" id="160366"/>
    <lineage>
        <taxon>Eukaryota</taxon>
        <taxon>Viridiplantae</taxon>
        <taxon>Streptophyta</taxon>
        <taxon>Embryophyta</taxon>
        <taxon>Tracheophyta</taxon>
        <taxon>Spermatophyta</taxon>
        <taxon>Magnoliopsida</taxon>
        <taxon>eudicotyledons</taxon>
        <taxon>Gunneridae</taxon>
        <taxon>Pentapetalae</taxon>
        <taxon>asterids</taxon>
        <taxon>lamiids</taxon>
        <taxon>Lamiales</taxon>
        <taxon>Plantaginaceae</taxon>
        <taxon>Cheloneae</taxon>
        <taxon>Penstemon</taxon>
    </lineage>
</organism>
<comment type="caution">
    <text evidence="2">The sequence shown here is derived from an EMBL/GenBank/DDBJ whole genome shotgun (WGS) entry which is preliminary data.</text>
</comment>
<feature type="region of interest" description="Disordered" evidence="1">
    <location>
        <begin position="418"/>
        <end position="591"/>
    </location>
</feature>
<feature type="compositionally biased region" description="Polar residues" evidence="1">
    <location>
        <begin position="65"/>
        <end position="78"/>
    </location>
</feature>
<accession>A0ABR0D9Y2</accession>
<sequence length="644" mass="71110">MSKSPWGNIGAWAAEAERADAEEREAAEKAAAAAAAQPPPPSFPSLKEAVSTTTKQKKKTKMTLQEFTMQSSTYSGSAPSRGLTPEEMLRLPTGPKERSPDEMQHGRLGGGFSNYGSRAGSDGPNQGRRSYGFDDDNRRGQMPRVSEPDQPSRADGVDNWGSMKRQPQTLPEHNSGLARTGPKYGSLGGGGGPGVASRADEVDNWASVKKPISQPYHQQTRSSSFGSGFSRPEPDRWTKNEPPKSEAEVVVKVNKPNPFGAARPREEVLAEKGLDWKKLDLDIDEKKQLQNSVSGGSRPTSSQSSRPETPHSTRSEVAAVSEGAAKQKPKLNPFGDAKPREVLLEEKGLDWKKIDLELENRRVERPETEEEKNLKEEIEHLKKELLQKSEDEQTSIQDLIHKREQDLDVLVHQLDDKVKYSQRIYERQGSGVGRGSERPPSRPGAYEEPRPGSRDRPPSRHVAYEDPRAGFNDRPNSTPGSYEDARAGYPGRPHSRPGMYEDPRSGYPEKPTSWGGGYEDPRQNFHDRPRSRPGAYEDPRGGFDQRSFTPGSYQEPGGVDYNERPRSRGTVNSWARSSEDRTVQSGGGRGFLGSRDVDSEILGDFENELALGLGYVLYCPTFLGDFISCLLAPEHDIISISTAS</sequence>
<feature type="compositionally biased region" description="Basic and acidic residues" evidence="1">
    <location>
        <begin position="232"/>
        <end position="249"/>
    </location>
</feature>
<feature type="compositionally biased region" description="Basic and acidic residues" evidence="1">
    <location>
        <begin position="519"/>
        <end position="543"/>
    </location>
</feature>
<feature type="region of interest" description="Disordered" evidence="1">
    <location>
        <begin position="1"/>
        <end position="339"/>
    </location>
</feature>
<name>A0ABR0D9Y2_9LAMI</name>
<evidence type="ECO:0000313" key="2">
    <source>
        <dbReference type="EMBL" id="KAK4485736.1"/>
    </source>
</evidence>
<dbReference type="InterPro" id="IPR010433">
    <property type="entry name" value="EIF-4B_pln"/>
</dbReference>
<reference evidence="2 3" key="1">
    <citation type="journal article" date="2023" name="bioRxiv">
        <title>Genome report: Whole genome sequence and annotation of Penstemon davidsonii.</title>
        <authorList>
            <person name="Ostevik K.L."/>
            <person name="Alabady M."/>
            <person name="Zhang M."/>
            <person name="Rausher M.D."/>
        </authorList>
    </citation>
    <scope>NUCLEOTIDE SEQUENCE [LARGE SCALE GENOMIC DNA]</scope>
    <source>
        <strain evidence="2">DNT005</strain>
        <tissue evidence="2">Whole leaf</tissue>
    </source>
</reference>